<keyword evidence="3" id="KW-1185">Reference proteome</keyword>
<evidence type="ECO:0000313" key="2">
    <source>
        <dbReference type="EMBL" id="QKQ24987.1"/>
    </source>
</evidence>
<dbReference type="AlphaFoldDB" id="A0A6N0HRT5"/>
<evidence type="ECO:0000313" key="3">
    <source>
        <dbReference type="Proteomes" id="UP000509658"/>
    </source>
</evidence>
<keyword evidence="1" id="KW-0812">Transmembrane</keyword>
<organism evidence="2 3">
    <name type="scientific">Candidatus Reidiella endopervernicosa</name>
    <dbReference type="NCBI Taxonomy" id="2738883"/>
    <lineage>
        <taxon>Bacteria</taxon>
        <taxon>Pseudomonadati</taxon>
        <taxon>Pseudomonadota</taxon>
        <taxon>Gammaproteobacteria</taxon>
        <taxon>Candidatus Reidiella</taxon>
    </lineage>
</organism>
<dbReference type="EMBL" id="CP054491">
    <property type="protein sequence ID" value="QKQ24987.1"/>
    <property type="molecule type" value="Genomic_DNA"/>
</dbReference>
<accession>A0A6N0HRT5</accession>
<dbReference type="KEGG" id="rev:HUE57_00820"/>
<proteinExistence type="predicted"/>
<dbReference type="RefSeq" id="WP_174672530.1">
    <property type="nucleotide sequence ID" value="NZ_CP054491.1"/>
</dbReference>
<sequence>MSIYSRLRIRTRLWLLVLLILAAFGMVITLVGVALFDTQRLASEVATTQINQVVDNADRIKALTAVSSEIELFNYTFHLKRDTLAGDSQRIEAALRKIASNTQNGTVRRALDMLTTHFVRYVRAVL</sequence>
<evidence type="ECO:0000256" key="1">
    <source>
        <dbReference type="SAM" id="Phobius"/>
    </source>
</evidence>
<feature type="transmembrane region" description="Helical" evidence="1">
    <location>
        <begin position="12"/>
        <end position="36"/>
    </location>
</feature>
<reference evidence="2 3" key="1">
    <citation type="submission" date="2020-05" db="EMBL/GenBank/DDBJ databases">
        <title>Horizontal transmission and recombination maintain forever young bacterial symbiont genomes.</title>
        <authorList>
            <person name="Russell S.L."/>
            <person name="Pepper-Tunick E."/>
            <person name="Svedberg J."/>
            <person name="Byrne A."/>
            <person name="Ruelas Castillo J."/>
            <person name="Vollmers C."/>
            <person name="Beinart R.A."/>
            <person name="Corbett-Detig R."/>
        </authorList>
    </citation>
    <scope>NUCLEOTIDE SEQUENCE [LARGE SCALE GENOMIC DNA]</scope>
    <source>
        <strain evidence="2">Santa_Monica_outfall</strain>
    </source>
</reference>
<keyword evidence="1" id="KW-1133">Transmembrane helix</keyword>
<name>A0A6N0HRT5_9GAMM</name>
<gene>
    <name evidence="2" type="ORF">HUE57_00820</name>
</gene>
<protein>
    <submittedName>
        <fullName evidence="2">Uncharacterized protein</fullName>
    </submittedName>
</protein>
<dbReference type="Proteomes" id="UP000509658">
    <property type="component" value="Chromosome"/>
</dbReference>
<keyword evidence="1" id="KW-0472">Membrane</keyword>